<feature type="transmembrane region" description="Helical" evidence="1">
    <location>
        <begin position="12"/>
        <end position="34"/>
    </location>
</feature>
<dbReference type="EMBL" id="WELC01000005">
    <property type="protein sequence ID" value="KAB7631742.1"/>
    <property type="molecule type" value="Genomic_DNA"/>
</dbReference>
<name>A0A7V7YIL4_9GAMM</name>
<evidence type="ECO:0000256" key="1">
    <source>
        <dbReference type="SAM" id="Phobius"/>
    </source>
</evidence>
<organism evidence="2 3">
    <name type="scientific">Stenotrophomonas rhizophila</name>
    <dbReference type="NCBI Taxonomy" id="216778"/>
    <lineage>
        <taxon>Bacteria</taxon>
        <taxon>Pseudomonadati</taxon>
        <taxon>Pseudomonadota</taxon>
        <taxon>Gammaproteobacteria</taxon>
        <taxon>Lysobacterales</taxon>
        <taxon>Lysobacteraceae</taxon>
        <taxon>Stenotrophomonas</taxon>
    </lineage>
</organism>
<keyword evidence="1" id="KW-0812">Transmembrane</keyword>
<dbReference type="Proteomes" id="UP000449004">
    <property type="component" value="Unassembled WGS sequence"/>
</dbReference>
<accession>A0A7V7YIL4</accession>
<reference evidence="2 3" key="1">
    <citation type="submission" date="2019-10" db="EMBL/GenBank/DDBJ databases">
        <title>Halotolerant bacteria associated to Saharan-endemic halophytes Stipa tenacissima L. and Atriplex halimus L mitigate salt stress and promote growth of tomato plants.</title>
        <authorList>
            <person name="Dif G."/>
        </authorList>
    </citation>
    <scope>NUCLEOTIDE SEQUENCE [LARGE SCALE GENOMIC DNA]</scope>
    <source>
        <strain evidence="2 3">IS26</strain>
    </source>
</reference>
<evidence type="ECO:0000313" key="2">
    <source>
        <dbReference type="EMBL" id="KAB7631742.1"/>
    </source>
</evidence>
<dbReference type="RefSeq" id="WP_152151835.1">
    <property type="nucleotide sequence ID" value="NZ_WELC01000005.1"/>
</dbReference>
<evidence type="ECO:0008006" key="4">
    <source>
        <dbReference type="Google" id="ProtNLM"/>
    </source>
</evidence>
<sequence>MSASRKSATASRWAQPAAIVVVIVVHGLMLGVLLRSPAPNNGTAEETRLAVYWLPRALPAPAPPPSVTFSLPAPQSPAWARLPVPRVPTQTISSPAAAVDPQAPRAALDLSVPGSLTGSGIDAASLVPRVLGDREVHPAFQTRPKRFRMKAGMTPEQIVHGIFQLIGAWPPGYTVDPCRLTRQQIDYLRNAVDEMDRDLLRESLIRQDQDC</sequence>
<comment type="caution">
    <text evidence="2">The sequence shown here is derived from an EMBL/GenBank/DDBJ whole genome shotgun (WGS) entry which is preliminary data.</text>
</comment>
<evidence type="ECO:0000313" key="3">
    <source>
        <dbReference type="Proteomes" id="UP000449004"/>
    </source>
</evidence>
<keyword evidence="1" id="KW-1133">Transmembrane helix</keyword>
<dbReference type="AlphaFoldDB" id="A0A7V7YIL4"/>
<protein>
    <recommendedName>
        <fullName evidence="4">Transmembrane protein</fullName>
    </recommendedName>
</protein>
<proteinExistence type="predicted"/>
<keyword evidence="1" id="KW-0472">Membrane</keyword>
<gene>
    <name evidence="2" type="ORF">F9K92_06065</name>
</gene>